<dbReference type="OrthoDB" id="10259681at2759"/>
<protein>
    <recommendedName>
        <fullName evidence="11">Elongation of very long chain fatty acids protein</fullName>
        <ecNumber evidence="11">2.3.1.199</ecNumber>
    </recommendedName>
    <alternativeName>
        <fullName evidence="11">Very-long-chain 3-oxoacyl-CoA synthase</fullName>
    </alternativeName>
</protein>
<comment type="catalytic activity">
    <reaction evidence="11">
        <text>a very-long-chain acyl-CoA + malonyl-CoA + H(+) = a very-long-chain 3-oxoacyl-CoA + CO2 + CoA</text>
        <dbReference type="Rhea" id="RHEA:32727"/>
        <dbReference type="ChEBI" id="CHEBI:15378"/>
        <dbReference type="ChEBI" id="CHEBI:16526"/>
        <dbReference type="ChEBI" id="CHEBI:57287"/>
        <dbReference type="ChEBI" id="CHEBI:57384"/>
        <dbReference type="ChEBI" id="CHEBI:90725"/>
        <dbReference type="ChEBI" id="CHEBI:90736"/>
        <dbReference type="EC" id="2.3.1.199"/>
    </reaction>
</comment>
<keyword evidence="3 11" id="KW-0444">Lipid biosynthesis</keyword>
<dbReference type="GO" id="GO:0034626">
    <property type="term" value="P:fatty acid elongation, polyunsaturated fatty acid"/>
    <property type="evidence" value="ECO:0007669"/>
    <property type="project" value="TreeGrafter"/>
</dbReference>
<evidence type="ECO:0000256" key="2">
    <source>
        <dbReference type="ARBA" id="ARBA00005194"/>
    </source>
</evidence>
<proteinExistence type="inferred from homology"/>
<comment type="subcellular location">
    <subcellularLocation>
        <location evidence="1">Membrane</location>
        <topology evidence="1">Multi-pass membrane protein</topology>
    </subcellularLocation>
</comment>
<comment type="caution">
    <text evidence="12">The sequence shown here is derived from an EMBL/GenBank/DDBJ whole genome shotgun (WGS) entry which is preliminary data.</text>
</comment>
<dbReference type="GO" id="GO:0042761">
    <property type="term" value="P:very long-chain fatty acid biosynthetic process"/>
    <property type="evidence" value="ECO:0007669"/>
    <property type="project" value="TreeGrafter"/>
</dbReference>
<dbReference type="GO" id="GO:0030148">
    <property type="term" value="P:sphingolipid biosynthetic process"/>
    <property type="evidence" value="ECO:0007669"/>
    <property type="project" value="TreeGrafter"/>
</dbReference>
<dbReference type="EC" id="2.3.1.199" evidence="11"/>
<keyword evidence="6 11" id="KW-0276">Fatty acid metabolism</keyword>
<evidence type="ECO:0000256" key="1">
    <source>
        <dbReference type="ARBA" id="ARBA00004141"/>
    </source>
</evidence>
<keyword evidence="8 11" id="KW-0443">Lipid metabolism</keyword>
<evidence type="ECO:0000313" key="12">
    <source>
        <dbReference type="EMBL" id="TKR86624.1"/>
    </source>
</evidence>
<feature type="transmembrane region" description="Helical" evidence="11">
    <location>
        <begin position="47"/>
        <end position="65"/>
    </location>
</feature>
<dbReference type="Pfam" id="PF01151">
    <property type="entry name" value="ELO"/>
    <property type="match status" value="1"/>
</dbReference>
<keyword evidence="7 11" id="KW-1133">Transmembrane helix</keyword>
<dbReference type="GO" id="GO:0009922">
    <property type="term" value="F:fatty acid elongase activity"/>
    <property type="evidence" value="ECO:0007669"/>
    <property type="project" value="UniProtKB-EC"/>
</dbReference>
<evidence type="ECO:0000256" key="11">
    <source>
        <dbReference type="RuleBase" id="RU361115"/>
    </source>
</evidence>
<evidence type="ECO:0000256" key="6">
    <source>
        <dbReference type="ARBA" id="ARBA00022832"/>
    </source>
</evidence>
<dbReference type="EMBL" id="AZBU02000003">
    <property type="protein sequence ID" value="TKR86624.1"/>
    <property type="molecule type" value="Genomic_DNA"/>
</dbReference>
<name>A0A4U5NTZ0_STECR</name>
<feature type="transmembrane region" description="Helical" evidence="11">
    <location>
        <begin position="183"/>
        <end position="203"/>
    </location>
</feature>
<keyword evidence="10 11" id="KW-0275">Fatty acid biosynthesis</keyword>
<dbReference type="InterPro" id="IPR002076">
    <property type="entry name" value="ELO_fam"/>
</dbReference>
<dbReference type="Proteomes" id="UP000298663">
    <property type="component" value="Unassembled WGS sequence"/>
</dbReference>
<comment type="pathway">
    <text evidence="2">Lipid metabolism; fatty acid biosynthesis.</text>
</comment>
<dbReference type="PANTHER" id="PTHR11157">
    <property type="entry name" value="FATTY ACID ACYL TRANSFERASE-RELATED"/>
    <property type="match status" value="1"/>
</dbReference>
<evidence type="ECO:0000256" key="9">
    <source>
        <dbReference type="ARBA" id="ARBA00023136"/>
    </source>
</evidence>
<dbReference type="STRING" id="34508.A0A4U5NTZ0"/>
<feature type="transmembrane region" description="Helical" evidence="11">
    <location>
        <begin position="248"/>
        <end position="269"/>
    </location>
</feature>
<keyword evidence="9 11" id="KW-0472">Membrane</keyword>
<sequence length="288" mass="33510">MLDFFDLTPAPINDSSNPPRIDYRYGIEFAFEQNIDHEWVTSVMRDYWWHTVTISIIYFAVVKSIERFMRDRKPFELRPLLFSWNGILAIFSIIGLIRTFEEFHHAFFNEGVLDSVCRCFHPTSVGAHWFLFFALSKIVELGDTVFLTLRKRPLTFLHCYHHASVLIYTFHSGAEHIGSGRNFIVMNFVAHSLMYTYFAITALGIRINRAIAACVTLVQISQMVIGVAISIFVYYIKTRTDHKCQQSFGNLKLAFLIYSSYLVLFVRFFSRTYLSAPKKSVEDKKKSN</sequence>
<evidence type="ECO:0000256" key="7">
    <source>
        <dbReference type="ARBA" id="ARBA00022989"/>
    </source>
</evidence>
<dbReference type="AlphaFoldDB" id="A0A4U5NTZ0"/>
<feature type="transmembrane region" description="Helical" evidence="11">
    <location>
        <begin position="210"/>
        <end position="236"/>
    </location>
</feature>
<dbReference type="UniPathway" id="UPA00094"/>
<evidence type="ECO:0000256" key="8">
    <source>
        <dbReference type="ARBA" id="ARBA00023098"/>
    </source>
</evidence>
<comment type="similarity">
    <text evidence="11">Belongs to the ELO family.</text>
</comment>
<dbReference type="PANTHER" id="PTHR11157:SF17">
    <property type="entry name" value="ELONGATION OF VERY LONG CHAIN FATTY ACIDS PROTEIN 6"/>
    <property type="match status" value="1"/>
</dbReference>
<evidence type="ECO:0000256" key="10">
    <source>
        <dbReference type="ARBA" id="ARBA00023160"/>
    </source>
</evidence>
<evidence type="ECO:0000256" key="5">
    <source>
        <dbReference type="ARBA" id="ARBA00022692"/>
    </source>
</evidence>
<reference evidence="12 13" key="1">
    <citation type="journal article" date="2015" name="Genome Biol.">
        <title>Comparative genomics of Steinernema reveals deeply conserved gene regulatory networks.</title>
        <authorList>
            <person name="Dillman A.R."/>
            <person name="Macchietto M."/>
            <person name="Porter C.F."/>
            <person name="Rogers A."/>
            <person name="Williams B."/>
            <person name="Antoshechkin I."/>
            <person name="Lee M.M."/>
            <person name="Goodwin Z."/>
            <person name="Lu X."/>
            <person name="Lewis E.E."/>
            <person name="Goodrich-Blair H."/>
            <person name="Stock S.P."/>
            <person name="Adams B.J."/>
            <person name="Sternberg P.W."/>
            <person name="Mortazavi A."/>
        </authorList>
    </citation>
    <scope>NUCLEOTIDE SEQUENCE [LARGE SCALE GENOMIC DNA]</scope>
    <source>
        <strain evidence="12 13">ALL</strain>
    </source>
</reference>
<evidence type="ECO:0000256" key="4">
    <source>
        <dbReference type="ARBA" id="ARBA00022679"/>
    </source>
</evidence>
<keyword evidence="4 11" id="KW-0808">Transferase</keyword>
<dbReference type="GO" id="GO:0034625">
    <property type="term" value="P:fatty acid elongation, monounsaturated fatty acid"/>
    <property type="evidence" value="ECO:0007669"/>
    <property type="project" value="TreeGrafter"/>
</dbReference>
<keyword evidence="13" id="KW-1185">Reference proteome</keyword>
<feature type="transmembrane region" description="Helical" evidence="11">
    <location>
        <begin position="129"/>
        <end position="147"/>
    </location>
</feature>
<evidence type="ECO:0000256" key="3">
    <source>
        <dbReference type="ARBA" id="ARBA00022516"/>
    </source>
</evidence>
<keyword evidence="5 11" id="KW-0812">Transmembrane</keyword>
<organism evidence="12 13">
    <name type="scientific">Steinernema carpocapsae</name>
    <name type="common">Entomopathogenic nematode</name>
    <dbReference type="NCBI Taxonomy" id="34508"/>
    <lineage>
        <taxon>Eukaryota</taxon>
        <taxon>Metazoa</taxon>
        <taxon>Ecdysozoa</taxon>
        <taxon>Nematoda</taxon>
        <taxon>Chromadorea</taxon>
        <taxon>Rhabditida</taxon>
        <taxon>Tylenchina</taxon>
        <taxon>Panagrolaimomorpha</taxon>
        <taxon>Strongyloidoidea</taxon>
        <taxon>Steinernematidae</taxon>
        <taxon>Steinernema</taxon>
    </lineage>
</organism>
<reference evidence="12 13" key="2">
    <citation type="journal article" date="2019" name="G3 (Bethesda)">
        <title>Hybrid Assembly of the Genome of the Entomopathogenic Nematode Steinernema carpocapsae Identifies the X-Chromosome.</title>
        <authorList>
            <person name="Serra L."/>
            <person name="Macchietto M."/>
            <person name="Macias-Munoz A."/>
            <person name="McGill C.J."/>
            <person name="Rodriguez I.M."/>
            <person name="Rodriguez B."/>
            <person name="Murad R."/>
            <person name="Mortazavi A."/>
        </authorList>
    </citation>
    <scope>NUCLEOTIDE SEQUENCE [LARGE SCALE GENOMIC DNA]</scope>
    <source>
        <strain evidence="12 13">ALL</strain>
    </source>
</reference>
<accession>A0A4U5NTZ0</accession>
<gene>
    <name evidence="12" type="ORF">L596_011179</name>
</gene>
<dbReference type="GO" id="GO:0019367">
    <property type="term" value="P:fatty acid elongation, saturated fatty acid"/>
    <property type="evidence" value="ECO:0007669"/>
    <property type="project" value="TreeGrafter"/>
</dbReference>
<dbReference type="GO" id="GO:0005789">
    <property type="term" value="C:endoplasmic reticulum membrane"/>
    <property type="evidence" value="ECO:0007669"/>
    <property type="project" value="TreeGrafter"/>
</dbReference>
<feature type="transmembrane region" description="Helical" evidence="11">
    <location>
        <begin position="77"/>
        <end position="97"/>
    </location>
</feature>
<evidence type="ECO:0000313" key="13">
    <source>
        <dbReference type="Proteomes" id="UP000298663"/>
    </source>
</evidence>